<comment type="caution">
    <text evidence="3">The sequence shown here is derived from an EMBL/GenBank/DDBJ whole genome shotgun (WGS) entry which is preliminary data.</text>
</comment>
<dbReference type="EMBL" id="BGZK01000818">
    <property type="protein sequence ID" value="GBP61615.1"/>
    <property type="molecule type" value="Genomic_DNA"/>
</dbReference>
<sequence>MIIVPRTFLFVYILETLSLCLGGHTEPSRRLSRRTGGDGRRRPLTATDDNAEDSMSESFTLKRRFRRAPPRLPLPAALVRSFAQVPLESRSKHKRQLALPNANFEGRLRDATRIRSRTPEPTRRSFRSVIGHRSALVAA</sequence>
<keyword evidence="2" id="KW-0732">Signal</keyword>
<feature type="signal peptide" evidence="2">
    <location>
        <begin position="1"/>
        <end position="22"/>
    </location>
</feature>
<feature type="region of interest" description="Disordered" evidence="1">
    <location>
        <begin position="24"/>
        <end position="57"/>
    </location>
</feature>
<feature type="chain" id="PRO_5020025800" description="Secreted protein" evidence="2">
    <location>
        <begin position="23"/>
        <end position="139"/>
    </location>
</feature>
<evidence type="ECO:0000256" key="2">
    <source>
        <dbReference type="SAM" id="SignalP"/>
    </source>
</evidence>
<accession>A0A4C1XHD8</accession>
<protein>
    <recommendedName>
        <fullName evidence="5">Secreted protein</fullName>
    </recommendedName>
</protein>
<evidence type="ECO:0000313" key="4">
    <source>
        <dbReference type="Proteomes" id="UP000299102"/>
    </source>
</evidence>
<evidence type="ECO:0008006" key="5">
    <source>
        <dbReference type="Google" id="ProtNLM"/>
    </source>
</evidence>
<name>A0A4C1XHD8_EUMVA</name>
<dbReference type="AlphaFoldDB" id="A0A4C1XHD8"/>
<dbReference type="Proteomes" id="UP000299102">
    <property type="component" value="Unassembled WGS sequence"/>
</dbReference>
<evidence type="ECO:0000313" key="3">
    <source>
        <dbReference type="EMBL" id="GBP61615.1"/>
    </source>
</evidence>
<organism evidence="3 4">
    <name type="scientific">Eumeta variegata</name>
    <name type="common">Bagworm moth</name>
    <name type="synonym">Eumeta japonica</name>
    <dbReference type="NCBI Taxonomy" id="151549"/>
    <lineage>
        <taxon>Eukaryota</taxon>
        <taxon>Metazoa</taxon>
        <taxon>Ecdysozoa</taxon>
        <taxon>Arthropoda</taxon>
        <taxon>Hexapoda</taxon>
        <taxon>Insecta</taxon>
        <taxon>Pterygota</taxon>
        <taxon>Neoptera</taxon>
        <taxon>Endopterygota</taxon>
        <taxon>Lepidoptera</taxon>
        <taxon>Glossata</taxon>
        <taxon>Ditrysia</taxon>
        <taxon>Tineoidea</taxon>
        <taxon>Psychidae</taxon>
        <taxon>Oiketicinae</taxon>
        <taxon>Eumeta</taxon>
    </lineage>
</organism>
<reference evidence="3 4" key="1">
    <citation type="journal article" date="2019" name="Commun. Biol.">
        <title>The bagworm genome reveals a unique fibroin gene that provides high tensile strength.</title>
        <authorList>
            <person name="Kono N."/>
            <person name="Nakamura H."/>
            <person name="Ohtoshi R."/>
            <person name="Tomita M."/>
            <person name="Numata K."/>
            <person name="Arakawa K."/>
        </authorList>
    </citation>
    <scope>NUCLEOTIDE SEQUENCE [LARGE SCALE GENOMIC DNA]</scope>
</reference>
<keyword evidence="4" id="KW-1185">Reference proteome</keyword>
<proteinExistence type="predicted"/>
<evidence type="ECO:0000256" key="1">
    <source>
        <dbReference type="SAM" id="MobiDB-lite"/>
    </source>
</evidence>
<gene>
    <name evidence="3" type="ORF">EVAR_27502_1</name>
</gene>